<keyword evidence="1" id="KW-1133">Transmembrane helix</keyword>
<feature type="transmembrane region" description="Helical" evidence="1">
    <location>
        <begin position="12"/>
        <end position="40"/>
    </location>
</feature>
<keyword evidence="1" id="KW-0812">Transmembrane</keyword>
<keyword evidence="3" id="KW-1185">Reference proteome</keyword>
<gene>
    <name evidence="2" type="ORF">MOST_03780</name>
</gene>
<name>A0A9X7J696_9FIRM</name>
<keyword evidence="1" id="KW-0472">Membrane</keyword>
<dbReference type="EMBL" id="PVXL01000017">
    <property type="protein sequence ID" value="PRR76922.1"/>
    <property type="molecule type" value="Genomic_DNA"/>
</dbReference>
<dbReference type="AlphaFoldDB" id="A0A9X7J696"/>
<evidence type="ECO:0000313" key="3">
    <source>
        <dbReference type="Proteomes" id="UP000239430"/>
    </source>
</evidence>
<evidence type="ECO:0000313" key="2">
    <source>
        <dbReference type="EMBL" id="PRR76922.1"/>
    </source>
</evidence>
<sequence>MKKVLVDLFNNFFGVFVLIAVLIGAIVAFMFVAGFVIGGQAATQMAMTGKKFLDYAIKIAAVGVMFGLFSFYTRGSHELTLSNEQESETGETA</sequence>
<feature type="transmembrane region" description="Helical" evidence="1">
    <location>
        <begin position="52"/>
        <end position="72"/>
    </location>
</feature>
<comment type="caution">
    <text evidence="2">The sequence shown here is derived from an EMBL/GenBank/DDBJ whole genome shotgun (WGS) entry which is preliminary data.</text>
</comment>
<protein>
    <submittedName>
        <fullName evidence="2">Uncharacterized protein</fullName>
    </submittedName>
</protein>
<evidence type="ECO:0000256" key="1">
    <source>
        <dbReference type="SAM" id="Phobius"/>
    </source>
</evidence>
<accession>A0A9X7J696</accession>
<dbReference type="RefSeq" id="WP_054937589.1">
    <property type="nucleotide sequence ID" value="NZ_PVXL01000017.1"/>
</dbReference>
<organism evidence="2 3">
    <name type="scientific">Neomoorella stamsii</name>
    <dbReference type="NCBI Taxonomy" id="1266720"/>
    <lineage>
        <taxon>Bacteria</taxon>
        <taxon>Bacillati</taxon>
        <taxon>Bacillota</taxon>
        <taxon>Clostridia</taxon>
        <taxon>Neomoorellales</taxon>
        <taxon>Neomoorellaceae</taxon>
        <taxon>Neomoorella</taxon>
    </lineage>
</organism>
<reference evidence="2 3" key="1">
    <citation type="submission" date="2018-03" db="EMBL/GenBank/DDBJ databases">
        <title>Genome sequence of Moorella stamsii DSM 26217.</title>
        <authorList>
            <person name="Poehlein A."/>
            <person name="Daniel R."/>
        </authorList>
    </citation>
    <scope>NUCLEOTIDE SEQUENCE [LARGE SCALE GENOMIC DNA]</scope>
    <source>
        <strain evidence="3">DSM 26217</strain>
    </source>
</reference>
<dbReference type="Proteomes" id="UP000239430">
    <property type="component" value="Unassembled WGS sequence"/>
</dbReference>
<proteinExistence type="predicted"/>